<keyword evidence="3" id="KW-0732">Signal</keyword>
<dbReference type="GO" id="GO:0030313">
    <property type="term" value="C:cell envelope"/>
    <property type="evidence" value="ECO:0007669"/>
    <property type="project" value="UniProtKB-SubCell"/>
</dbReference>
<comment type="caution">
    <text evidence="7">The sequence shown here is derived from an EMBL/GenBank/DDBJ whole genome shotgun (WGS) entry which is preliminary data.</text>
</comment>
<feature type="chain" id="PRO_5015679585" evidence="3">
    <location>
        <begin position="22"/>
        <end position="374"/>
    </location>
</feature>
<evidence type="ECO:0000313" key="7">
    <source>
        <dbReference type="EMBL" id="PPK88200.1"/>
    </source>
</evidence>
<organism evidence="7 8">
    <name type="scientific">Neolewinella xylanilytica</name>
    <dbReference type="NCBI Taxonomy" id="1514080"/>
    <lineage>
        <taxon>Bacteria</taxon>
        <taxon>Pseudomonadati</taxon>
        <taxon>Bacteroidota</taxon>
        <taxon>Saprospiria</taxon>
        <taxon>Saprospirales</taxon>
        <taxon>Lewinellaceae</taxon>
        <taxon>Neolewinella</taxon>
    </lineage>
</organism>
<dbReference type="Pfam" id="PF25944">
    <property type="entry name" value="Beta-barrel_RND"/>
    <property type="match status" value="1"/>
</dbReference>
<evidence type="ECO:0000259" key="6">
    <source>
        <dbReference type="Pfam" id="PF25967"/>
    </source>
</evidence>
<dbReference type="GO" id="GO:0005886">
    <property type="term" value="C:plasma membrane"/>
    <property type="evidence" value="ECO:0007669"/>
    <property type="project" value="TreeGrafter"/>
</dbReference>
<dbReference type="Proteomes" id="UP000237662">
    <property type="component" value="Unassembled WGS sequence"/>
</dbReference>
<comment type="similarity">
    <text evidence="2">Belongs to the membrane fusion protein (MFP) (TC 8.A.1) family.</text>
</comment>
<dbReference type="EMBL" id="PTJC01000005">
    <property type="protein sequence ID" value="PPK88200.1"/>
    <property type="molecule type" value="Genomic_DNA"/>
</dbReference>
<name>A0A2S6I9M6_9BACT</name>
<dbReference type="NCBIfam" id="TIGR01730">
    <property type="entry name" value="RND_mfp"/>
    <property type="match status" value="1"/>
</dbReference>
<dbReference type="AlphaFoldDB" id="A0A2S6I9M6"/>
<dbReference type="PROSITE" id="PS51257">
    <property type="entry name" value="PROKAR_LIPOPROTEIN"/>
    <property type="match status" value="1"/>
</dbReference>
<dbReference type="Pfam" id="PF25967">
    <property type="entry name" value="RND-MFP_C"/>
    <property type="match status" value="1"/>
</dbReference>
<dbReference type="InterPro" id="IPR058627">
    <property type="entry name" value="MdtA-like_C"/>
</dbReference>
<comment type="subcellular location">
    <subcellularLocation>
        <location evidence="1">Cell envelope</location>
    </subcellularLocation>
</comment>
<evidence type="ECO:0000259" key="4">
    <source>
        <dbReference type="Pfam" id="PF25917"/>
    </source>
</evidence>
<dbReference type="Gene3D" id="2.40.50.100">
    <property type="match status" value="1"/>
</dbReference>
<evidence type="ECO:0000256" key="1">
    <source>
        <dbReference type="ARBA" id="ARBA00004196"/>
    </source>
</evidence>
<evidence type="ECO:0000256" key="2">
    <source>
        <dbReference type="ARBA" id="ARBA00009477"/>
    </source>
</evidence>
<dbReference type="GO" id="GO:0022857">
    <property type="term" value="F:transmembrane transporter activity"/>
    <property type="evidence" value="ECO:0007669"/>
    <property type="project" value="InterPro"/>
</dbReference>
<feature type="domain" description="Multidrug resistance protein MdtA-like barrel-sandwich hybrid" evidence="4">
    <location>
        <begin position="63"/>
        <end position="189"/>
    </location>
</feature>
<dbReference type="PANTHER" id="PTHR30158:SF23">
    <property type="entry name" value="MULTIDRUG RESISTANCE PROTEIN MEXA"/>
    <property type="match status" value="1"/>
</dbReference>
<dbReference type="InterPro" id="IPR006143">
    <property type="entry name" value="RND_pump_MFP"/>
</dbReference>
<accession>A0A2S6I9M6</accession>
<dbReference type="Gene3D" id="1.10.287.470">
    <property type="entry name" value="Helix hairpin bin"/>
    <property type="match status" value="1"/>
</dbReference>
<protein>
    <submittedName>
        <fullName evidence="7">Membrane fusion protein (Multidrug efflux system)</fullName>
    </submittedName>
</protein>
<feature type="domain" description="Multidrug resistance protein MdtA-like beta-barrel" evidence="5">
    <location>
        <begin position="217"/>
        <end position="281"/>
    </location>
</feature>
<dbReference type="RefSeq" id="WP_104418769.1">
    <property type="nucleotide sequence ID" value="NZ_PTJC01000005.1"/>
</dbReference>
<keyword evidence="8" id="KW-1185">Reference proteome</keyword>
<gene>
    <name evidence="7" type="ORF">CLV84_1165</name>
</gene>
<dbReference type="InterPro" id="IPR058625">
    <property type="entry name" value="MdtA-like_BSH"/>
</dbReference>
<dbReference type="SUPFAM" id="SSF111369">
    <property type="entry name" value="HlyD-like secretion proteins"/>
    <property type="match status" value="1"/>
</dbReference>
<dbReference type="Gene3D" id="2.40.30.170">
    <property type="match status" value="1"/>
</dbReference>
<dbReference type="Gene3D" id="2.40.420.20">
    <property type="match status" value="1"/>
</dbReference>
<proteinExistence type="inferred from homology"/>
<dbReference type="GO" id="GO:0046677">
    <property type="term" value="P:response to antibiotic"/>
    <property type="evidence" value="ECO:0007669"/>
    <property type="project" value="TreeGrafter"/>
</dbReference>
<evidence type="ECO:0000256" key="3">
    <source>
        <dbReference type="SAM" id="SignalP"/>
    </source>
</evidence>
<dbReference type="InterPro" id="IPR058626">
    <property type="entry name" value="MdtA-like_b-barrel"/>
</dbReference>
<evidence type="ECO:0000313" key="8">
    <source>
        <dbReference type="Proteomes" id="UP000237662"/>
    </source>
</evidence>
<dbReference type="PANTHER" id="PTHR30158">
    <property type="entry name" value="ACRA/E-RELATED COMPONENT OF DRUG EFFLUX TRANSPORTER"/>
    <property type="match status" value="1"/>
</dbReference>
<feature type="signal peptide" evidence="3">
    <location>
        <begin position="1"/>
        <end position="21"/>
    </location>
</feature>
<feature type="domain" description="Multidrug resistance protein MdtA-like C-terminal permuted SH3" evidence="6">
    <location>
        <begin position="287"/>
        <end position="347"/>
    </location>
</feature>
<dbReference type="Pfam" id="PF25917">
    <property type="entry name" value="BSH_RND"/>
    <property type="match status" value="1"/>
</dbReference>
<dbReference type="OrthoDB" id="9801814at2"/>
<reference evidence="7 8" key="1">
    <citation type="submission" date="2018-02" db="EMBL/GenBank/DDBJ databases">
        <title>Genomic Encyclopedia of Archaeal and Bacterial Type Strains, Phase II (KMG-II): from individual species to whole genera.</title>
        <authorList>
            <person name="Goeker M."/>
        </authorList>
    </citation>
    <scope>NUCLEOTIDE SEQUENCE [LARGE SCALE GENOMIC DNA]</scope>
    <source>
        <strain evidence="7 8">DSM 29526</strain>
    </source>
</reference>
<sequence length="374" mass="40147">MKTVFLFSILVWLGLSIGSCAEGSEPQAAGATEAARVSVTTVPTRTVVAYNSYPARITGVVTSEVRAKIPGYITDVLVDEGDHVRKGQLLFRLETQALNQEEAAAKANVNAAQVEVSKLEPLVAKNIISEVQLETARARLQQAQSGLDGVAANINYGRITSPIDGFLGRIGLRTGALVSPSGTEPLTTVSDISRVYAYFSVTERQYLDFMQAAEGETIEEKIKDLPKVQLELSNGTLYEQEGRVEAVISRVNAQTGTIQVRAVFDNPARLLNDGNSGTIRIPQTYTDAIVVPQTATFDQQGTTYVLRVQPDSTTLAAPLEILTQVDNLYVVASGLSAGDRIVATGVNKLRGGARIQPVPVAFDTIAQPLPTVFR</sequence>
<evidence type="ECO:0000259" key="5">
    <source>
        <dbReference type="Pfam" id="PF25944"/>
    </source>
</evidence>